<dbReference type="SUPFAM" id="SSF47336">
    <property type="entry name" value="ACP-like"/>
    <property type="match status" value="1"/>
</dbReference>
<name>A0ABV8X881_9GAMM</name>
<dbReference type="Gene3D" id="1.10.1200.10">
    <property type="entry name" value="ACP-like"/>
    <property type="match status" value="1"/>
</dbReference>
<evidence type="ECO:0000259" key="1">
    <source>
        <dbReference type="PROSITE" id="PS50075"/>
    </source>
</evidence>
<keyword evidence="3" id="KW-1185">Reference proteome</keyword>
<feature type="domain" description="Carrier" evidence="1">
    <location>
        <begin position="1"/>
        <end position="80"/>
    </location>
</feature>
<sequence length="85" mass="9344">MIHEQNIKTYICEELAPDVDPAALPTDVDLLTTGVTDSLSLVRLIAWIGEEYDIPIADMEIAPEDFSSVEKVNAFIERHTVSGVA</sequence>
<organism evidence="2 3">
    <name type="scientific">Chromohalobacter beijerinckii</name>
    <dbReference type="NCBI Taxonomy" id="86179"/>
    <lineage>
        <taxon>Bacteria</taxon>
        <taxon>Pseudomonadati</taxon>
        <taxon>Pseudomonadota</taxon>
        <taxon>Gammaproteobacteria</taxon>
        <taxon>Oceanospirillales</taxon>
        <taxon>Halomonadaceae</taxon>
        <taxon>Chromohalobacter</taxon>
    </lineage>
</organism>
<dbReference type="InterPro" id="IPR009081">
    <property type="entry name" value="PP-bd_ACP"/>
</dbReference>
<comment type="caution">
    <text evidence="2">The sequence shown here is derived from an EMBL/GenBank/DDBJ whole genome shotgun (WGS) entry which is preliminary data.</text>
</comment>
<proteinExistence type="predicted"/>
<accession>A0ABV8X881</accession>
<dbReference type="RefSeq" id="WP_246941936.1">
    <property type="nucleotide sequence ID" value="NZ_JAKGAK010000015.1"/>
</dbReference>
<dbReference type="Proteomes" id="UP001596015">
    <property type="component" value="Unassembled WGS sequence"/>
</dbReference>
<dbReference type="PROSITE" id="PS50075">
    <property type="entry name" value="CARRIER"/>
    <property type="match status" value="1"/>
</dbReference>
<dbReference type="Pfam" id="PF00550">
    <property type="entry name" value="PP-binding"/>
    <property type="match status" value="1"/>
</dbReference>
<reference evidence="3" key="1">
    <citation type="journal article" date="2019" name="Int. J. Syst. Evol. Microbiol.">
        <title>The Global Catalogue of Microorganisms (GCM) 10K type strain sequencing project: providing services to taxonomists for standard genome sequencing and annotation.</title>
        <authorList>
            <consortium name="The Broad Institute Genomics Platform"/>
            <consortium name="The Broad Institute Genome Sequencing Center for Infectious Disease"/>
            <person name="Wu L."/>
            <person name="Ma J."/>
        </authorList>
    </citation>
    <scope>NUCLEOTIDE SEQUENCE [LARGE SCALE GENOMIC DNA]</scope>
    <source>
        <strain evidence="3">CCUG 49679</strain>
    </source>
</reference>
<evidence type="ECO:0000313" key="2">
    <source>
        <dbReference type="EMBL" id="MFC4415004.1"/>
    </source>
</evidence>
<gene>
    <name evidence="2" type="ORF">ACFO0E_01030</name>
</gene>
<evidence type="ECO:0000313" key="3">
    <source>
        <dbReference type="Proteomes" id="UP001596015"/>
    </source>
</evidence>
<dbReference type="InterPro" id="IPR036736">
    <property type="entry name" value="ACP-like_sf"/>
</dbReference>
<protein>
    <submittedName>
        <fullName evidence="2">Acyl carrier protein</fullName>
    </submittedName>
</protein>
<dbReference type="EMBL" id="JBHSEO010000006">
    <property type="protein sequence ID" value="MFC4415004.1"/>
    <property type="molecule type" value="Genomic_DNA"/>
</dbReference>